<proteinExistence type="predicted"/>
<evidence type="ECO:0000256" key="3">
    <source>
        <dbReference type="ARBA" id="ARBA00023098"/>
    </source>
</evidence>
<dbReference type="Pfam" id="PF03403">
    <property type="entry name" value="PAF-AH_p_II"/>
    <property type="match status" value="1"/>
</dbReference>
<dbReference type="PIRSF" id="PIRSF031982">
    <property type="entry name" value="UCP031982_abhydr"/>
    <property type="match status" value="1"/>
</dbReference>
<sequence>MRLIPILPRLRSASWARLPSRIAACLFAACCTAGAHAVDACAPAANAGVSQLVGPATPEVQGLPWLVWFPTAAPEQPMSEGRTRFNAARDAAPLSGRHPLIVLSHGSGGTSMTHWRTARYLARRGYLVLAIVHQDDNAAVSSGSSTLAVWRARPKEWSAALDKLLASRYAPFIDRQRIAAVGFSAGAYTALAVGGARPSSLALDDYCLAHSQSDVLCIRYGALRRVGVRIERRFGVQDESLDASKDTRVRAVVAMAPPGAALFTPQGLRGLDVPTLLMQGDHDEVLEYPNDARYLASVLGERAEYRTVPGGHLTFVSIDPALLRNARPDAGAENETAALRTANEIAAAFLARALAIPQQPDSRLRKCS</sequence>
<dbReference type="GO" id="GO:0016042">
    <property type="term" value="P:lipid catabolic process"/>
    <property type="evidence" value="ECO:0007669"/>
    <property type="project" value="UniProtKB-KW"/>
</dbReference>
<dbReference type="PANTHER" id="PTHR10272:SF0">
    <property type="entry name" value="PLATELET-ACTIVATING FACTOR ACETYLHYDROLASE"/>
    <property type="match status" value="1"/>
</dbReference>
<evidence type="ECO:0000256" key="4">
    <source>
        <dbReference type="SAM" id="SignalP"/>
    </source>
</evidence>
<dbReference type="EMBL" id="LAQU01000052">
    <property type="protein sequence ID" value="KKB61278.1"/>
    <property type="molecule type" value="Genomic_DNA"/>
</dbReference>
<dbReference type="Proteomes" id="UP000033618">
    <property type="component" value="Unassembled WGS sequence"/>
</dbReference>
<dbReference type="PANTHER" id="PTHR10272">
    <property type="entry name" value="PLATELET-ACTIVATING FACTOR ACETYLHYDROLASE"/>
    <property type="match status" value="1"/>
</dbReference>
<keyword evidence="3" id="KW-0443">Lipid metabolism</keyword>
<feature type="chain" id="PRO_5002490079" description="Dienelactone hydrolase" evidence="4">
    <location>
        <begin position="38"/>
        <end position="368"/>
    </location>
</feature>
<gene>
    <name evidence="5" type="ORF">WM40_24055</name>
</gene>
<dbReference type="InterPro" id="IPR029058">
    <property type="entry name" value="AB_hydrolase_fold"/>
</dbReference>
<evidence type="ECO:0000313" key="6">
    <source>
        <dbReference type="Proteomes" id="UP000033618"/>
    </source>
</evidence>
<keyword evidence="1" id="KW-0378">Hydrolase</keyword>
<accession>A0A0F5JTW1</accession>
<dbReference type="InterPro" id="IPR016986">
    <property type="entry name" value="UCP031982_abhydr"/>
</dbReference>
<dbReference type="AlphaFoldDB" id="A0A0F5JTW1"/>
<keyword evidence="4" id="KW-0732">Signal</keyword>
<protein>
    <recommendedName>
        <fullName evidence="7">Dienelactone hydrolase</fullName>
    </recommendedName>
</protein>
<dbReference type="PATRIC" id="fig|28092.6.peg.5653"/>
<comment type="caution">
    <text evidence="5">The sequence shown here is derived from an EMBL/GenBank/DDBJ whole genome shotgun (WGS) entry which is preliminary data.</text>
</comment>
<dbReference type="STRING" id="28092.WM40_24055"/>
<evidence type="ECO:0000256" key="1">
    <source>
        <dbReference type="ARBA" id="ARBA00022801"/>
    </source>
</evidence>
<keyword evidence="2" id="KW-0442">Lipid degradation</keyword>
<organism evidence="5 6">
    <name type="scientific">Robbsia andropogonis</name>
    <dbReference type="NCBI Taxonomy" id="28092"/>
    <lineage>
        <taxon>Bacteria</taxon>
        <taxon>Pseudomonadati</taxon>
        <taxon>Pseudomonadota</taxon>
        <taxon>Betaproteobacteria</taxon>
        <taxon>Burkholderiales</taxon>
        <taxon>Burkholderiaceae</taxon>
        <taxon>Robbsia</taxon>
    </lineage>
</organism>
<dbReference type="SUPFAM" id="SSF53474">
    <property type="entry name" value="alpha/beta-Hydrolases"/>
    <property type="match status" value="1"/>
</dbReference>
<dbReference type="GO" id="GO:0003847">
    <property type="term" value="F:1-alkyl-2-acetylglycerophosphocholine esterase activity"/>
    <property type="evidence" value="ECO:0007669"/>
    <property type="project" value="TreeGrafter"/>
</dbReference>
<evidence type="ECO:0000256" key="2">
    <source>
        <dbReference type="ARBA" id="ARBA00022963"/>
    </source>
</evidence>
<evidence type="ECO:0000313" key="5">
    <source>
        <dbReference type="EMBL" id="KKB61278.1"/>
    </source>
</evidence>
<feature type="signal peptide" evidence="4">
    <location>
        <begin position="1"/>
        <end position="37"/>
    </location>
</feature>
<name>A0A0F5JTW1_9BURK</name>
<reference evidence="5 6" key="1">
    <citation type="submission" date="2015-03" db="EMBL/GenBank/DDBJ databases">
        <title>Draft Genome Sequence of Burkholderia andropogonis type strain ICMP2807, isolated from Sorghum bicolor.</title>
        <authorList>
            <person name="Lopes-Santos L."/>
            <person name="Castro D.B."/>
            <person name="Ottoboni L.M."/>
            <person name="Park D."/>
            <person name="Weirc B.S."/>
            <person name="Destefano S.A."/>
        </authorList>
    </citation>
    <scope>NUCLEOTIDE SEQUENCE [LARGE SCALE GENOMIC DNA]</scope>
    <source>
        <strain evidence="5 6">ICMP2807</strain>
    </source>
</reference>
<evidence type="ECO:0008006" key="7">
    <source>
        <dbReference type="Google" id="ProtNLM"/>
    </source>
</evidence>
<dbReference type="RefSeq" id="WP_046154214.1">
    <property type="nucleotide sequence ID" value="NZ_LAQU01000052.1"/>
</dbReference>
<dbReference type="Gene3D" id="3.40.50.1820">
    <property type="entry name" value="alpha/beta hydrolase"/>
    <property type="match status" value="1"/>
</dbReference>
<keyword evidence="6" id="KW-1185">Reference proteome</keyword>